<dbReference type="EMBL" id="AJ296087">
    <property type="protein sequence ID" value="CAC10507.1"/>
    <property type="molecule type" value="Genomic_DNA"/>
</dbReference>
<protein>
    <submittedName>
        <fullName evidence="1">Uncharacterized protein</fullName>
    </submittedName>
</protein>
<reference evidence="1" key="1">
    <citation type="journal article" date="2003" name="Arch. Microbiol.">
        <title>Cloning and characterization of a gene cluster involved in tetrahydrofuran degradation in Pseudonocardia sp. strain K1.</title>
        <authorList>
            <person name="Thiemer B."/>
            <person name="Andreesen J.R."/>
            <person name="Schrader T."/>
        </authorList>
    </citation>
    <scope>NUCLEOTIDE SEQUENCE</scope>
    <source>
        <strain evidence="1">K1</strain>
    </source>
</reference>
<sequence length="43" mass="4980">MSRPGRLPLLIWQPAGAWHMTLTESSDEWSQVRKVASRWEPST</sequence>
<evidence type="ECO:0000313" key="1">
    <source>
        <dbReference type="EMBL" id="CAC10507.1"/>
    </source>
</evidence>
<dbReference type="AlphaFoldDB" id="Q9F3V5"/>
<accession>Q9F3V5</accession>
<organism evidence="1">
    <name type="scientific">Pseudonocardia tetrahydrofuranoxydans</name>
    <dbReference type="NCBI Taxonomy" id="102884"/>
    <lineage>
        <taxon>Bacteria</taxon>
        <taxon>Bacillati</taxon>
        <taxon>Actinomycetota</taxon>
        <taxon>Actinomycetes</taxon>
        <taxon>Pseudonocardiales</taxon>
        <taxon>Pseudonocardiaceae</taxon>
        <taxon>Pseudonocardia</taxon>
    </lineage>
</organism>
<name>Q9F3V5_9PSEU</name>
<proteinExistence type="predicted"/>